<dbReference type="InterPro" id="IPR006439">
    <property type="entry name" value="HAD-SF_hydro_IA"/>
</dbReference>
<keyword evidence="6 10" id="KW-0479">Metal-binding</keyword>
<name>A0A5A9ZJY1_9RHOB</name>
<evidence type="ECO:0000256" key="2">
    <source>
        <dbReference type="ARBA" id="ARBA00001946"/>
    </source>
</evidence>
<dbReference type="GO" id="GO:0008967">
    <property type="term" value="F:phosphoglycolate phosphatase activity"/>
    <property type="evidence" value="ECO:0007669"/>
    <property type="project" value="UniProtKB-UniRule"/>
</dbReference>
<evidence type="ECO:0000256" key="1">
    <source>
        <dbReference type="ARBA" id="ARBA00000830"/>
    </source>
</evidence>
<evidence type="ECO:0000256" key="3">
    <source>
        <dbReference type="ARBA" id="ARBA00004818"/>
    </source>
</evidence>
<comment type="similarity">
    <text evidence="4 10">Belongs to the HAD-like hydrolase superfamily. CbbY/CbbZ/Gph/YieH family.</text>
</comment>
<comment type="cofactor">
    <cofactor evidence="2 10">
        <name>Mg(2+)</name>
        <dbReference type="ChEBI" id="CHEBI:18420"/>
    </cofactor>
</comment>
<evidence type="ECO:0000256" key="7">
    <source>
        <dbReference type="ARBA" id="ARBA00022801"/>
    </source>
</evidence>
<dbReference type="PANTHER" id="PTHR43434">
    <property type="entry name" value="PHOSPHOGLYCOLATE PHOSPHATASE"/>
    <property type="match status" value="1"/>
</dbReference>
<dbReference type="EC" id="3.1.3.18" evidence="5 10"/>
<dbReference type="SUPFAM" id="SSF56784">
    <property type="entry name" value="HAD-like"/>
    <property type="match status" value="1"/>
</dbReference>
<dbReference type="InterPro" id="IPR023198">
    <property type="entry name" value="PGP-like_dom2"/>
</dbReference>
<dbReference type="PANTHER" id="PTHR43434:SF1">
    <property type="entry name" value="PHOSPHOGLYCOLATE PHOSPHATASE"/>
    <property type="match status" value="1"/>
</dbReference>
<dbReference type="HAMAP" id="MF_00495">
    <property type="entry name" value="GPH_hydrolase_bact"/>
    <property type="match status" value="1"/>
</dbReference>
<evidence type="ECO:0000256" key="9">
    <source>
        <dbReference type="ARBA" id="ARBA00023277"/>
    </source>
</evidence>
<comment type="catalytic activity">
    <reaction evidence="1 10">
        <text>2-phosphoglycolate + H2O = glycolate + phosphate</text>
        <dbReference type="Rhea" id="RHEA:14369"/>
        <dbReference type="ChEBI" id="CHEBI:15377"/>
        <dbReference type="ChEBI" id="CHEBI:29805"/>
        <dbReference type="ChEBI" id="CHEBI:43474"/>
        <dbReference type="ChEBI" id="CHEBI:58033"/>
        <dbReference type="EC" id="3.1.3.18"/>
    </reaction>
</comment>
<gene>
    <name evidence="11" type="primary">gph</name>
    <name evidence="11" type="ORF">FLO80_05365</name>
</gene>
<organism evidence="11 12">
    <name type="scientific">Aquicoccus porphyridii</name>
    <dbReference type="NCBI Taxonomy" id="1852029"/>
    <lineage>
        <taxon>Bacteria</taxon>
        <taxon>Pseudomonadati</taxon>
        <taxon>Pseudomonadota</taxon>
        <taxon>Alphaproteobacteria</taxon>
        <taxon>Rhodobacterales</taxon>
        <taxon>Paracoccaceae</taxon>
        <taxon>Aquicoccus</taxon>
    </lineage>
</organism>
<protein>
    <recommendedName>
        <fullName evidence="5 10">Phosphoglycolate phosphatase</fullName>
        <shortName evidence="10">PGP</shortName>
        <shortName evidence="10">PGPase</shortName>
        <ecNumber evidence="5 10">3.1.3.18</ecNumber>
    </recommendedName>
</protein>
<keyword evidence="8 10" id="KW-0460">Magnesium</keyword>
<feature type="binding site" evidence="10">
    <location>
        <position position="9"/>
    </location>
    <ligand>
        <name>Mg(2+)</name>
        <dbReference type="ChEBI" id="CHEBI:18420"/>
    </ligand>
</feature>
<dbReference type="Gene3D" id="1.10.150.240">
    <property type="entry name" value="Putative phosphatase, domain 2"/>
    <property type="match status" value="1"/>
</dbReference>
<feature type="binding site" evidence="10">
    <location>
        <position position="7"/>
    </location>
    <ligand>
        <name>Mg(2+)</name>
        <dbReference type="ChEBI" id="CHEBI:18420"/>
    </ligand>
</feature>
<keyword evidence="12" id="KW-1185">Reference proteome</keyword>
<evidence type="ECO:0000256" key="6">
    <source>
        <dbReference type="ARBA" id="ARBA00022723"/>
    </source>
</evidence>
<dbReference type="PRINTS" id="PR00413">
    <property type="entry name" value="HADHALOGNASE"/>
</dbReference>
<dbReference type="Proteomes" id="UP000325291">
    <property type="component" value="Unassembled WGS sequence"/>
</dbReference>
<dbReference type="InterPro" id="IPR041492">
    <property type="entry name" value="HAD_2"/>
</dbReference>
<dbReference type="SFLD" id="SFLDS00003">
    <property type="entry name" value="Haloacid_Dehalogenase"/>
    <property type="match status" value="1"/>
</dbReference>
<evidence type="ECO:0000256" key="8">
    <source>
        <dbReference type="ARBA" id="ARBA00022842"/>
    </source>
</evidence>
<reference evidence="11 12" key="1">
    <citation type="submission" date="2019-07" db="EMBL/GenBank/DDBJ databases">
        <title>Aquicoccus porphyridii gen. nov., sp. nov., isolated from a small marine red alga, Porphyridium marinum.</title>
        <authorList>
            <person name="Liu L."/>
        </authorList>
    </citation>
    <scope>NUCLEOTIDE SEQUENCE [LARGE SCALE GENOMIC DNA]</scope>
    <source>
        <strain evidence="11 12">L1 8-17</strain>
    </source>
</reference>
<dbReference type="GO" id="GO:0046295">
    <property type="term" value="P:glycolate biosynthetic process"/>
    <property type="evidence" value="ECO:0007669"/>
    <property type="project" value="UniProtKB-UniRule"/>
</dbReference>
<comment type="caution">
    <text evidence="11">The sequence shown here is derived from an EMBL/GenBank/DDBJ whole genome shotgun (WGS) entry which is preliminary data.</text>
</comment>
<evidence type="ECO:0000313" key="11">
    <source>
        <dbReference type="EMBL" id="KAA0917478.1"/>
    </source>
</evidence>
<dbReference type="Gene3D" id="3.40.50.1000">
    <property type="entry name" value="HAD superfamily/HAD-like"/>
    <property type="match status" value="1"/>
</dbReference>
<dbReference type="Pfam" id="PF13419">
    <property type="entry name" value="HAD_2"/>
    <property type="match status" value="1"/>
</dbReference>
<dbReference type="EMBL" id="VINQ01000003">
    <property type="protein sequence ID" value="KAA0917478.1"/>
    <property type="molecule type" value="Genomic_DNA"/>
</dbReference>
<dbReference type="AlphaFoldDB" id="A0A5A9ZJY1"/>
<comment type="function">
    <text evidence="10">Specifically catalyzes the dephosphorylation of 2-phosphoglycolate. Is involved in the dissimilation of the intracellular 2-phosphoglycolate formed during the DNA repair of 3'-phosphoglycolate ends, a major class of DNA lesions induced by oxidative stress.</text>
</comment>
<dbReference type="NCBIfam" id="TIGR01449">
    <property type="entry name" value="PGP_bact"/>
    <property type="match status" value="1"/>
</dbReference>
<dbReference type="GO" id="GO:0006281">
    <property type="term" value="P:DNA repair"/>
    <property type="evidence" value="ECO:0007669"/>
    <property type="project" value="TreeGrafter"/>
</dbReference>
<dbReference type="NCBIfam" id="TIGR01549">
    <property type="entry name" value="HAD-SF-IA-v1"/>
    <property type="match status" value="1"/>
</dbReference>
<comment type="pathway">
    <text evidence="3 10">Organic acid metabolism; glycolate biosynthesis; glycolate from 2-phosphoglycolate: step 1/1.</text>
</comment>
<dbReference type="GO" id="GO:0005829">
    <property type="term" value="C:cytosol"/>
    <property type="evidence" value="ECO:0007669"/>
    <property type="project" value="TreeGrafter"/>
</dbReference>
<keyword evidence="7 10" id="KW-0378">Hydrolase</keyword>
<proteinExistence type="inferred from homology"/>
<evidence type="ECO:0000256" key="10">
    <source>
        <dbReference type="HAMAP-Rule" id="MF_00495"/>
    </source>
</evidence>
<keyword evidence="9 10" id="KW-0119">Carbohydrate metabolism</keyword>
<dbReference type="RefSeq" id="WP_111362564.1">
    <property type="nucleotide sequence ID" value="NZ_JASHJG010000008.1"/>
</dbReference>
<sequence length="215" mass="23206">MKSIVFDLDGTLVDSAPDIQAAANRMLAAQGLDPLDLPTIISFVGNGLPKLVERVMRVRGLAPERHGELTQVTLDFYSRASADLTRPYPNVIKALETLSGAGFALGVCTNKPEAPARDILCALDIERFFGVVVGGDSLAVKKPDPAPLHRAFEALGHDARLYVGDSEIDAETAERAGVDFALFTEGYRKRPMEALTHAFRFDDFAALPGFAMQCA</sequence>
<dbReference type="InterPro" id="IPR023214">
    <property type="entry name" value="HAD_sf"/>
</dbReference>
<dbReference type="SFLD" id="SFLDG01129">
    <property type="entry name" value="C1.5:_HAD__Beta-PGM__Phosphata"/>
    <property type="match status" value="1"/>
</dbReference>
<dbReference type="InterPro" id="IPR037512">
    <property type="entry name" value="PGPase_prok"/>
</dbReference>
<dbReference type="InterPro" id="IPR050155">
    <property type="entry name" value="HAD-like_hydrolase_sf"/>
</dbReference>
<feature type="binding site" evidence="10">
    <location>
        <position position="165"/>
    </location>
    <ligand>
        <name>Mg(2+)</name>
        <dbReference type="ChEBI" id="CHEBI:18420"/>
    </ligand>
</feature>
<dbReference type="UniPathway" id="UPA00865">
    <property type="reaction ID" value="UER00834"/>
</dbReference>
<dbReference type="GO" id="GO:0046872">
    <property type="term" value="F:metal ion binding"/>
    <property type="evidence" value="ECO:0007669"/>
    <property type="project" value="UniProtKB-KW"/>
</dbReference>
<evidence type="ECO:0000313" key="12">
    <source>
        <dbReference type="Proteomes" id="UP000325291"/>
    </source>
</evidence>
<evidence type="ECO:0000256" key="4">
    <source>
        <dbReference type="ARBA" id="ARBA00006171"/>
    </source>
</evidence>
<dbReference type="GO" id="GO:0005975">
    <property type="term" value="P:carbohydrate metabolic process"/>
    <property type="evidence" value="ECO:0007669"/>
    <property type="project" value="InterPro"/>
</dbReference>
<feature type="active site" description="Nucleophile" evidence="10">
    <location>
        <position position="7"/>
    </location>
</feature>
<accession>A0A5A9ZJY1</accession>
<dbReference type="InterPro" id="IPR036412">
    <property type="entry name" value="HAD-like_sf"/>
</dbReference>
<evidence type="ECO:0000256" key="5">
    <source>
        <dbReference type="ARBA" id="ARBA00013078"/>
    </source>
</evidence>